<protein>
    <submittedName>
        <fullName evidence="4">Aminotransferase class III-fold pyridoxal phosphate-dependent enzyme</fullName>
    </submittedName>
</protein>
<evidence type="ECO:0000313" key="5">
    <source>
        <dbReference type="Proteomes" id="UP001597492"/>
    </source>
</evidence>
<evidence type="ECO:0000313" key="4">
    <source>
        <dbReference type="EMBL" id="MFD2759195.1"/>
    </source>
</evidence>
<evidence type="ECO:0000256" key="2">
    <source>
        <dbReference type="ARBA" id="ARBA00022898"/>
    </source>
</evidence>
<dbReference type="RefSeq" id="WP_390296001.1">
    <property type="nucleotide sequence ID" value="NZ_JBHUNE010000009.1"/>
</dbReference>
<dbReference type="PIRSF" id="PIRSF000521">
    <property type="entry name" value="Transaminase_4ab_Lys_Orn"/>
    <property type="match status" value="1"/>
</dbReference>
<dbReference type="GO" id="GO:0008483">
    <property type="term" value="F:transaminase activity"/>
    <property type="evidence" value="ECO:0007669"/>
    <property type="project" value="UniProtKB-KW"/>
</dbReference>
<dbReference type="Proteomes" id="UP001597492">
    <property type="component" value="Unassembled WGS sequence"/>
</dbReference>
<comment type="similarity">
    <text evidence="3">Belongs to the class-III pyridoxal-phosphate-dependent aminotransferase family.</text>
</comment>
<comment type="caution">
    <text evidence="4">The sequence shown here is derived from an EMBL/GenBank/DDBJ whole genome shotgun (WGS) entry which is preliminary data.</text>
</comment>
<reference evidence="5" key="1">
    <citation type="journal article" date="2019" name="Int. J. Syst. Evol. Microbiol.">
        <title>The Global Catalogue of Microorganisms (GCM) 10K type strain sequencing project: providing services to taxonomists for standard genome sequencing and annotation.</title>
        <authorList>
            <consortium name="The Broad Institute Genomics Platform"/>
            <consortium name="The Broad Institute Genome Sequencing Center for Infectious Disease"/>
            <person name="Wu L."/>
            <person name="Ma J."/>
        </authorList>
    </citation>
    <scope>NUCLEOTIDE SEQUENCE [LARGE SCALE GENOMIC DNA]</scope>
    <source>
        <strain evidence="5">TISTR 1514</strain>
    </source>
</reference>
<dbReference type="EMBL" id="JBHUNE010000009">
    <property type="protein sequence ID" value="MFD2759195.1"/>
    <property type="molecule type" value="Genomic_DNA"/>
</dbReference>
<dbReference type="InterPro" id="IPR005814">
    <property type="entry name" value="Aminotrans_3"/>
</dbReference>
<evidence type="ECO:0000256" key="1">
    <source>
        <dbReference type="ARBA" id="ARBA00001933"/>
    </source>
</evidence>
<dbReference type="PROSITE" id="PS00600">
    <property type="entry name" value="AA_TRANSFER_CLASS_3"/>
    <property type="match status" value="1"/>
</dbReference>
<dbReference type="Gene3D" id="3.40.640.10">
    <property type="entry name" value="Type I PLP-dependent aspartate aminotransferase-like (Major domain)"/>
    <property type="match status" value="1"/>
</dbReference>
<dbReference type="InterPro" id="IPR015421">
    <property type="entry name" value="PyrdxlP-dep_Trfase_major"/>
</dbReference>
<dbReference type="InterPro" id="IPR015424">
    <property type="entry name" value="PyrdxlP-dep_Trfase"/>
</dbReference>
<organism evidence="4 5">
    <name type="scientific">Gulosibacter faecalis</name>
    <dbReference type="NCBI Taxonomy" id="272240"/>
    <lineage>
        <taxon>Bacteria</taxon>
        <taxon>Bacillati</taxon>
        <taxon>Actinomycetota</taxon>
        <taxon>Actinomycetes</taxon>
        <taxon>Micrococcales</taxon>
        <taxon>Microbacteriaceae</taxon>
        <taxon>Gulosibacter</taxon>
    </lineage>
</organism>
<keyword evidence="4" id="KW-0032">Aminotransferase</keyword>
<dbReference type="InterPro" id="IPR049704">
    <property type="entry name" value="Aminotrans_3_PPA_site"/>
</dbReference>
<keyword evidence="4" id="KW-0808">Transferase</keyword>
<keyword evidence="5" id="KW-1185">Reference proteome</keyword>
<dbReference type="Gene3D" id="3.90.1150.10">
    <property type="entry name" value="Aspartate Aminotransferase, domain 1"/>
    <property type="match status" value="1"/>
</dbReference>
<dbReference type="InterPro" id="IPR015422">
    <property type="entry name" value="PyrdxlP-dep_Trfase_small"/>
</dbReference>
<accession>A0ABW5V0G5</accession>
<evidence type="ECO:0000256" key="3">
    <source>
        <dbReference type="RuleBase" id="RU003560"/>
    </source>
</evidence>
<dbReference type="Pfam" id="PF00202">
    <property type="entry name" value="Aminotran_3"/>
    <property type="match status" value="1"/>
</dbReference>
<comment type="cofactor">
    <cofactor evidence="1">
        <name>pyridoxal 5'-phosphate</name>
        <dbReference type="ChEBI" id="CHEBI:597326"/>
    </cofactor>
</comment>
<dbReference type="InterPro" id="IPR050103">
    <property type="entry name" value="Class-III_PLP-dep_AT"/>
</dbReference>
<dbReference type="PANTHER" id="PTHR11986">
    <property type="entry name" value="AMINOTRANSFERASE CLASS III"/>
    <property type="match status" value="1"/>
</dbReference>
<name>A0ABW5V0G5_9MICO</name>
<keyword evidence="2 3" id="KW-0663">Pyridoxal phosphate</keyword>
<gene>
    <name evidence="4" type="ORF">ACFSW7_12495</name>
</gene>
<sequence length="448" mass="45840">MTRVPRELTADERREELAAYARDEAAVAGIEHLRFFPLAVAGGEGAWLRTSSGRRVLDFSASWTASAFGHGNPTIADAIADAARAGGGASVLSSAVEATTRLAERLVELVPIREADTACRRAYLGLGGTDANTVAIAAARHATGRQGIVAFSGSYHGGHGPSLEVSGIAVEPGDDAPQARLVDYPVTHAQLDSARGRLRELLAGHDVAAVIVEALQCDGGVLVPPAGFLPALRELCDEFGALLIVDEVKAGLGRTGERFAFERSGVAPDLVTLGKALGGGLPVSAVVGPVEAMSEPRASALLTTAGAPIAAAAASAVLGLLDDGELLAAATRLGAVARDSLAGYRASNRPGSAAITEVRGAGLLLGVELGEAAGQPFTPAEVAALTVYRAWELGCALFVVRENVLEVTPPLTIAEDELRAGLECILTALDDVASGRVPLDAIASYGGW</sequence>
<proteinExistence type="inferred from homology"/>
<dbReference type="SUPFAM" id="SSF53383">
    <property type="entry name" value="PLP-dependent transferases"/>
    <property type="match status" value="1"/>
</dbReference>